<dbReference type="GO" id="GO:0016757">
    <property type="term" value="F:glycosyltransferase activity"/>
    <property type="evidence" value="ECO:0007669"/>
    <property type="project" value="UniProtKB-KW"/>
</dbReference>
<comment type="caution">
    <text evidence="4">The sequence shown here is derived from an EMBL/GenBank/DDBJ whole genome shotgun (WGS) entry which is preliminary data.</text>
</comment>
<dbReference type="PANTHER" id="PTHR22916:SF51">
    <property type="entry name" value="GLYCOSYLTRANSFERASE EPSH-RELATED"/>
    <property type="match status" value="1"/>
</dbReference>
<evidence type="ECO:0000313" key="4">
    <source>
        <dbReference type="EMBL" id="MFD1162298.1"/>
    </source>
</evidence>
<dbReference type="EC" id="2.4.-.-" evidence="4"/>
<evidence type="ECO:0000259" key="3">
    <source>
        <dbReference type="Pfam" id="PF00535"/>
    </source>
</evidence>
<dbReference type="RefSeq" id="WP_311938512.1">
    <property type="nucleotide sequence ID" value="NZ_JAVSCK010000002.1"/>
</dbReference>
<dbReference type="Gene3D" id="3.90.550.10">
    <property type="entry name" value="Spore Coat Polysaccharide Biosynthesis Protein SpsA, Chain A"/>
    <property type="match status" value="1"/>
</dbReference>
<dbReference type="Pfam" id="PF00535">
    <property type="entry name" value="Glycos_transf_2"/>
    <property type="match status" value="1"/>
</dbReference>
<keyword evidence="1 4" id="KW-0328">Glycosyltransferase</keyword>
<evidence type="ECO:0000256" key="2">
    <source>
        <dbReference type="ARBA" id="ARBA00022679"/>
    </source>
</evidence>
<proteinExistence type="predicted"/>
<keyword evidence="2 4" id="KW-0808">Transferase</keyword>
<gene>
    <name evidence="4" type="ORF">ACFQ2E_07705</name>
</gene>
<name>A0ABW3RBN7_9FLAO</name>
<dbReference type="PANTHER" id="PTHR22916">
    <property type="entry name" value="GLYCOSYLTRANSFERASE"/>
    <property type="match status" value="1"/>
</dbReference>
<protein>
    <submittedName>
        <fullName evidence="4">Glycosyltransferase</fullName>
        <ecNumber evidence="4">2.4.-.-</ecNumber>
    </submittedName>
</protein>
<dbReference type="EMBL" id="JBHTLJ010000002">
    <property type="protein sequence ID" value="MFD1162298.1"/>
    <property type="molecule type" value="Genomic_DNA"/>
</dbReference>
<evidence type="ECO:0000313" key="5">
    <source>
        <dbReference type="Proteomes" id="UP001597163"/>
    </source>
</evidence>
<accession>A0ABW3RBN7</accession>
<dbReference type="InterPro" id="IPR029044">
    <property type="entry name" value="Nucleotide-diphossugar_trans"/>
</dbReference>
<keyword evidence="5" id="KW-1185">Reference proteome</keyword>
<sequence length="339" mass="39356">MKLSIIIPVYNVEKHISRCLDSLVNQDIGKDEYEVIIVSDGSKDNSVSIAERYCKLHANFFVYHQENQGVGAARNKGLSLANGDYIYFLDPDDYIADHVLKTLIDTALDLKPEVLTFNSQGTTSLTLNRSRFNDLNSIRPKVISGLEYIANHSFKNEIWWYIISKQFIDKINLKFIEGRWMEDAIFTAQLFVKVKRMVNLSFDVHRHVKIKGSAMTNKEPSHYLKIINDNSNAAVVYNTIIKKLEQKENCDKRSIDRLKSRQQSFVFFMMIRILKSTFKKQDIIPLLDKMKSVNAYKLNAFVGEDYNGFTYSFLSKLFSNKHLYYLIFIVTNPILKRNN</sequence>
<dbReference type="CDD" id="cd00761">
    <property type="entry name" value="Glyco_tranf_GTA_type"/>
    <property type="match status" value="1"/>
</dbReference>
<organism evidence="4 5">
    <name type="scientific">Hwangdonia seohaensis</name>
    <dbReference type="NCBI Taxonomy" id="1240727"/>
    <lineage>
        <taxon>Bacteria</taxon>
        <taxon>Pseudomonadati</taxon>
        <taxon>Bacteroidota</taxon>
        <taxon>Flavobacteriia</taxon>
        <taxon>Flavobacteriales</taxon>
        <taxon>Flavobacteriaceae</taxon>
        <taxon>Hwangdonia</taxon>
    </lineage>
</organism>
<feature type="domain" description="Glycosyltransferase 2-like" evidence="3">
    <location>
        <begin position="4"/>
        <end position="118"/>
    </location>
</feature>
<dbReference type="Proteomes" id="UP001597163">
    <property type="component" value="Unassembled WGS sequence"/>
</dbReference>
<dbReference type="InterPro" id="IPR001173">
    <property type="entry name" value="Glyco_trans_2-like"/>
</dbReference>
<dbReference type="SUPFAM" id="SSF53448">
    <property type="entry name" value="Nucleotide-diphospho-sugar transferases"/>
    <property type="match status" value="1"/>
</dbReference>
<evidence type="ECO:0000256" key="1">
    <source>
        <dbReference type="ARBA" id="ARBA00022676"/>
    </source>
</evidence>
<reference evidence="5" key="1">
    <citation type="journal article" date="2019" name="Int. J. Syst. Evol. Microbiol.">
        <title>The Global Catalogue of Microorganisms (GCM) 10K type strain sequencing project: providing services to taxonomists for standard genome sequencing and annotation.</title>
        <authorList>
            <consortium name="The Broad Institute Genomics Platform"/>
            <consortium name="The Broad Institute Genome Sequencing Center for Infectious Disease"/>
            <person name="Wu L."/>
            <person name="Ma J."/>
        </authorList>
    </citation>
    <scope>NUCLEOTIDE SEQUENCE [LARGE SCALE GENOMIC DNA]</scope>
    <source>
        <strain evidence="5">CCUG 63246</strain>
    </source>
</reference>